<dbReference type="InterPro" id="IPR036880">
    <property type="entry name" value="Kunitz_BPTI_sf"/>
</dbReference>
<dbReference type="GO" id="GO:0005615">
    <property type="term" value="C:extracellular space"/>
    <property type="evidence" value="ECO:0007669"/>
    <property type="project" value="TreeGrafter"/>
</dbReference>
<comment type="caution">
    <text evidence="5">The sequence shown here is derived from an EMBL/GenBank/DDBJ whole genome shotgun (WGS) entry which is preliminary data.</text>
</comment>
<gene>
    <name evidence="5" type="ORF">NQ314_009859</name>
</gene>
<keyword evidence="6" id="KW-1185">Reference proteome</keyword>
<dbReference type="InterPro" id="IPR002223">
    <property type="entry name" value="Kunitz_BPTI"/>
</dbReference>
<dbReference type="InterPro" id="IPR020901">
    <property type="entry name" value="Prtase_inh_Kunz-CS"/>
</dbReference>
<evidence type="ECO:0000256" key="1">
    <source>
        <dbReference type="ARBA" id="ARBA00022690"/>
    </source>
</evidence>
<dbReference type="PROSITE" id="PS50279">
    <property type="entry name" value="BPTI_KUNITZ_2"/>
    <property type="match status" value="1"/>
</dbReference>
<dbReference type="GO" id="GO:0004867">
    <property type="term" value="F:serine-type endopeptidase inhibitor activity"/>
    <property type="evidence" value="ECO:0007669"/>
    <property type="project" value="UniProtKB-KW"/>
</dbReference>
<accession>A0AAV8XVK7</accession>
<dbReference type="PROSITE" id="PS00280">
    <property type="entry name" value="BPTI_KUNITZ_1"/>
    <property type="match status" value="1"/>
</dbReference>
<reference evidence="5" key="1">
    <citation type="journal article" date="2023" name="Insect Mol. Biol.">
        <title>Genome sequencing provides insights into the evolution of gene families encoding plant cell wall-degrading enzymes in longhorned beetles.</title>
        <authorList>
            <person name="Shin N.R."/>
            <person name="Okamura Y."/>
            <person name="Kirsch R."/>
            <person name="Pauchet Y."/>
        </authorList>
    </citation>
    <scope>NUCLEOTIDE SEQUENCE</scope>
    <source>
        <strain evidence="5">RBIC_L_NR</strain>
    </source>
</reference>
<sequence length="61" mass="7151">MNCVQPHTTPGPMCLAYIIRYYWNSSRQRCDQFIYGGCRATINNFETRRDCELIAGRVCRT</sequence>
<keyword evidence="1" id="KW-0646">Protease inhibitor</keyword>
<dbReference type="Proteomes" id="UP001162156">
    <property type="component" value="Unassembled WGS sequence"/>
</dbReference>
<evidence type="ECO:0000256" key="2">
    <source>
        <dbReference type="ARBA" id="ARBA00022900"/>
    </source>
</evidence>
<dbReference type="AlphaFoldDB" id="A0AAV8XVK7"/>
<evidence type="ECO:0000313" key="6">
    <source>
        <dbReference type="Proteomes" id="UP001162156"/>
    </source>
</evidence>
<dbReference type="InterPro" id="IPR050098">
    <property type="entry name" value="TFPI/VKTCI-like"/>
</dbReference>
<evidence type="ECO:0000259" key="4">
    <source>
        <dbReference type="PROSITE" id="PS50279"/>
    </source>
</evidence>
<dbReference type="PANTHER" id="PTHR10083">
    <property type="entry name" value="KUNITZ-TYPE PROTEASE INHIBITOR-RELATED"/>
    <property type="match status" value="1"/>
</dbReference>
<dbReference type="SUPFAM" id="SSF57362">
    <property type="entry name" value="BPTI-like"/>
    <property type="match status" value="1"/>
</dbReference>
<keyword evidence="3" id="KW-1015">Disulfide bond</keyword>
<feature type="domain" description="BPTI/Kunitz inhibitor" evidence="4">
    <location>
        <begin position="3"/>
        <end position="55"/>
    </location>
</feature>
<organism evidence="5 6">
    <name type="scientific">Rhamnusium bicolor</name>
    <dbReference type="NCBI Taxonomy" id="1586634"/>
    <lineage>
        <taxon>Eukaryota</taxon>
        <taxon>Metazoa</taxon>
        <taxon>Ecdysozoa</taxon>
        <taxon>Arthropoda</taxon>
        <taxon>Hexapoda</taxon>
        <taxon>Insecta</taxon>
        <taxon>Pterygota</taxon>
        <taxon>Neoptera</taxon>
        <taxon>Endopterygota</taxon>
        <taxon>Coleoptera</taxon>
        <taxon>Polyphaga</taxon>
        <taxon>Cucujiformia</taxon>
        <taxon>Chrysomeloidea</taxon>
        <taxon>Cerambycidae</taxon>
        <taxon>Lepturinae</taxon>
        <taxon>Rhagiini</taxon>
        <taxon>Rhamnusium</taxon>
    </lineage>
</organism>
<evidence type="ECO:0000256" key="3">
    <source>
        <dbReference type="ARBA" id="ARBA00023157"/>
    </source>
</evidence>
<dbReference type="Gene3D" id="4.10.410.10">
    <property type="entry name" value="Pancreatic trypsin inhibitor Kunitz domain"/>
    <property type="match status" value="1"/>
</dbReference>
<dbReference type="EMBL" id="JANEYF010002730">
    <property type="protein sequence ID" value="KAJ8942946.1"/>
    <property type="molecule type" value="Genomic_DNA"/>
</dbReference>
<keyword evidence="2" id="KW-0722">Serine protease inhibitor</keyword>
<protein>
    <recommendedName>
        <fullName evidence="4">BPTI/Kunitz inhibitor domain-containing protein</fullName>
    </recommendedName>
</protein>
<evidence type="ECO:0000313" key="5">
    <source>
        <dbReference type="EMBL" id="KAJ8942946.1"/>
    </source>
</evidence>
<dbReference type="SMART" id="SM00131">
    <property type="entry name" value="KU"/>
    <property type="match status" value="1"/>
</dbReference>
<dbReference type="PANTHER" id="PTHR10083:SF374">
    <property type="entry name" value="BPTI_KUNITZ INHIBITOR DOMAIN-CONTAINING PROTEIN"/>
    <property type="match status" value="1"/>
</dbReference>
<dbReference type="Pfam" id="PF00014">
    <property type="entry name" value="Kunitz_BPTI"/>
    <property type="match status" value="1"/>
</dbReference>
<name>A0AAV8XVK7_9CUCU</name>
<proteinExistence type="predicted"/>